<sequence length="88" mass="9352">MSLRLLPRLTGRLASRTVASTSARQLSTSAVRQRVVATSPVKAKEVPTTISGKYPLIEHEVSMRLSVAPAGRSKPGGVRPSSRAITDV</sequence>
<evidence type="ECO:0000313" key="2">
    <source>
        <dbReference type="EMBL" id="SGY16821.1"/>
    </source>
</evidence>
<feature type="region of interest" description="Disordered" evidence="1">
    <location>
        <begin position="69"/>
        <end position="88"/>
    </location>
</feature>
<evidence type="ECO:0000256" key="1">
    <source>
        <dbReference type="SAM" id="MobiDB-lite"/>
    </source>
</evidence>
<dbReference type="EMBL" id="FQNC01000014">
    <property type="protein sequence ID" value="SGY16821.1"/>
    <property type="molecule type" value="Genomic_DNA"/>
</dbReference>
<dbReference type="AlphaFoldDB" id="A0A2X0LX40"/>
<proteinExistence type="predicted"/>
<evidence type="ECO:0000313" key="3">
    <source>
        <dbReference type="Proteomes" id="UP000249464"/>
    </source>
</evidence>
<dbReference type="Proteomes" id="UP000249464">
    <property type="component" value="Unassembled WGS sequence"/>
</dbReference>
<accession>A0A2X0LX40</accession>
<reference evidence="2 3" key="1">
    <citation type="submission" date="2016-11" db="EMBL/GenBank/DDBJ databases">
        <authorList>
            <person name="Jaros S."/>
            <person name="Januszkiewicz K."/>
            <person name="Wedrychowicz H."/>
        </authorList>
    </citation>
    <scope>NUCLEOTIDE SEQUENCE [LARGE SCALE GENOMIC DNA]</scope>
</reference>
<name>A0A2X0LX40_9BASI</name>
<organism evidence="2 3">
    <name type="scientific">Microbotryum silenes-dioicae</name>
    <dbReference type="NCBI Taxonomy" id="796604"/>
    <lineage>
        <taxon>Eukaryota</taxon>
        <taxon>Fungi</taxon>
        <taxon>Dikarya</taxon>
        <taxon>Basidiomycota</taxon>
        <taxon>Pucciniomycotina</taxon>
        <taxon>Microbotryomycetes</taxon>
        <taxon>Microbotryales</taxon>
        <taxon>Microbotryaceae</taxon>
        <taxon>Microbotryum</taxon>
    </lineage>
</organism>
<gene>
    <name evidence="2" type="primary">BQ5605_C012g07002</name>
    <name evidence="2" type="ORF">BQ5605_C012G07002</name>
</gene>
<protein>
    <submittedName>
        <fullName evidence="2">BQ5605_C012g07002 protein</fullName>
    </submittedName>
</protein>
<keyword evidence="3" id="KW-1185">Reference proteome</keyword>
<dbReference type="STRING" id="796604.A0A2X0LX40"/>